<dbReference type="EMBL" id="CP000107">
    <property type="protein sequence ID" value="AAZ68564.1"/>
    <property type="molecule type" value="Genomic_DNA"/>
</dbReference>
<evidence type="ECO:0000313" key="1">
    <source>
        <dbReference type="EMBL" id="AAZ68564.1"/>
    </source>
</evidence>
<accession>A0ACA6AVZ6</accession>
<keyword evidence="2" id="KW-1185">Reference proteome</keyword>
<protein>
    <submittedName>
        <fullName evidence="1">Uncharacterized protein</fullName>
    </submittedName>
</protein>
<gene>
    <name evidence="1" type="ordered locus">Ecaj_0528</name>
</gene>
<evidence type="ECO:0000313" key="2">
    <source>
        <dbReference type="Proteomes" id="UP000000435"/>
    </source>
</evidence>
<name>A0ACA6AVZ6_EHRCJ</name>
<sequence length="199" mass="23311">MTFHEIRFPEDISYGSTGGPEFSTSIVQTNNGSEYRKVNLSYSRNKYNIMYNVKSEDQLLKLINFFYVHKGKAIGFRFKDWSDYKAKKEHIGIGNDKQKKFQIIKTYSIDQHSYIRKITKPVINTVKIYYDDIEKVDGFSVNFSNGQIEFNTPPHNGVTIYADYEFDVPVRFDSDYLPYSIDNYNEHNCNNIALIEIKT</sequence>
<dbReference type="Proteomes" id="UP000000435">
    <property type="component" value="Chromosome"/>
</dbReference>
<proteinExistence type="predicted"/>
<organism evidence="1 2">
    <name type="scientific">Ehrlichia canis (strain Jake)</name>
    <dbReference type="NCBI Taxonomy" id="269484"/>
    <lineage>
        <taxon>Bacteria</taxon>
        <taxon>Pseudomonadati</taxon>
        <taxon>Pseudomonadota</taxon>
        <taxon>Alphaproteobacteria</taxon>
        <taxon>Rickettsiales</taxon>
        <taxon>Anaplasmataceae</taxon>
        <taxon>Ehrlichia</taxon>
    </lineage>
</organism>
<reference evidence="2" key="1">
    <citation type="journal article" date="2006" name="J. Bacteriol.">
        <title>The genome of the obligately intracellular bacterium Ehrlichia canis reveals themes of complex membrane structure and immune evasion strategies.</title>
        <authorList>
            <person name="Mavromatis K."/>
            <person name="Doyle C.K."/>
            <person name="Lykidis A."/>
            <person name="Ivanova N."/>
            <person name="Francino M.P."/>
            <person name="Chain P."/>
            <person name="Shin M."/>
            <person name="Malfatti S."/>
            <person name="Larimer F."/>
            <person name="Copeland A."/>
            <person name="Detter J.C."/>
            <person name="Land M."/>
            <person name="Richardson P.M."/>
            <person name="Yu X.J."/>
            <person name="Walker D.H."/>
            <person name="McBride J.W."/>
            <person name="Kyrpides N.C."/>
        </authorList>
    </citation>
    <scope>NUCLEOTIDE SEQUENCE [LARGE SCALE GENOMIC DNA]</scope>
    <source>
        <strain evidence="2">Jake</strain>
    </source>
</reference>